<feature type="domain" description="RRM" evidence="3">
    <location>
        <begin position="31"/>
        <end position="82"/>
    </location>
</feature>
<protein>
    <submittedName>
        <fullName evidence="4">Heterogeneous nuclear ribonucleoprotein A1-like 2</fullName>
    </submittedName>
</protein>
<keyword evidence="1" id="KW-0694">RNA-binding</keyword>
<dbReference type="OrthoDB" id="1875751at2759"/>
<evidence type="ECO:0000259" key="3">
    <source>
        <dbReference type="Pfam" id="PF00076"/>
    </source>
</evidence>
<accession>A0A8J6ALA0</accession>
<dbReference type="GO" id="GO:0000398">
    <property type="term" value="P:mRNA splicing, via spliceosome"/>
    <property type="evidence" value="ECO:0007669"/>
    <property type="project" value="TreeGrafter"/>
</dbReference>
<evidence type="ECO:0000313" key="4">
    <source>
        <dbReference type="EMBL" id="KAG8523068.1"/>
    </source>
</evidence>
<name>A0A8J6ALA0_GALPY</name>
<evidence type="ECO:0000313" key="5">
    <source>
        <dbReference type="Proteomes" id="UP000700334"/>
    </source>
</evidence>
<dbReference type="PANTHER" id="PTHR48026">
    <property type="entry name" value="HOMOLOGOUS TO DROSOPHILA SQD (SQUID) PROTEIN"/>
    <property type="match status" value="1"/>
</dbReference>
<gene>
    <name evidence="4" type="ORF">J0S82_012653</name>
</gene>
<dbReference type="Pfam" id="PF00076">
    <property type="entry name" value="RRM_1"/>
    <property type="match status" value="1"/>
</dbReference>
<dbReference type="PANTHER" id="PTHR48026:SF2">
    <property type="entry name" value="HETEROGENEOUS NUCLEAR RIBONUCLEOPROTEIN A1-RELATED"/>
    <property type="match status" value="1"/>
</dbReference>
<evidence type="ECO:0000256" key="2">
    <source>
        <dbReference type="SAM" id="MobiDB-lite"/>
    </source>
</evidence>
<sequence length="116" mass="13789">MQDLTRRMEPKRAMSTEDSQRPNAHSNVETIFVDSIKENTEKQHLRDYFEHYEKTEKTEVMTSQRHCQDERLCFCDYDSVDKTVIQKYHTMNGHNWEGRKALSKQEMARASSSERG</sequence>
<feature type="region of interest" description="Disordered" evidence="2">
    <location>
        <begin position="1"/>
        <end position="27"/>
    </location>
</feature>
<dbReference type="InterPro" id="IPR000504">
    <property type="entry name" value="RRM_dom"/>
</dbReference>
<dbReference type="Gene3D" id="3.30.70.330">
    <property type="match status" value="1"/>
</dbReference>
<dbReference type="GO" id="GO:0071013">
    <property type="term" value="C:catalytic step 2 spliceosome"/>
    <property type="evidence" value="ECO:0007669"/>
    <property type="project" value="TreeGrafter"/>
</dbReference>
<reference evidence="4" key="1">
    <citation type="journal article" date="2021" name="Evol. Appl.">
        <title>The genome of the Pyrenean desman and the effects of bottlenecks and inbreeding on the genomic landscape of an endangered species.</title>
        <authorList>
            <person name="Escoda L."/>
            <person name="Castresana J."/>
        </authorList>
    </citation>
    <scope>NUCLEOTIDE SEQUENCE</scope>
    <source>
        <strain evidence="4">IBE-C5619</strain>
    </source>
</reference>
<dbReference type="InterPro" id="IPR012677">
    <property type="entry name" value="Nucleotide-bd_a/b_plait_sf"/>
</dbReference>
<comment type="caution">
    <text evidence="4">The sequence shown here is derived from an EMBL/GenBank/DDBJ whole genome shotgun (WGS) entry which is preliminary data.</text>
</comment>
<proteinExistence type="predicted"/>
<dbReference type="GO" id="GO:0003730">
    <property type="term" value="F:mRNA 3'-UTR binding"/>
    <property type="evidence" value="ECO:0007669"/>
    <property type="project" value="TreeGrafter"/>
</dbReference>
<dbReference type="EMBL" id="JAGFMF010011418">
    <property type="protein sequence ID" value="KAG8523068.1"/>
    <property type="molecule type" value="Genomic_DNA"/>
</dbReference>
<feature type="compositionally biased region" description="Basic and acidic residues" evidence="2">
    <location>
        <begin position="1"/>
        <end position="20"/>
    </location>
</feature>
<dbReference type="SUPFAM" id="SSF54928">
    <property type="entry name" value="RNA-binding domain, RBD"/>
    <property type="match status" value="1"/>
</dbReference>
<organism evidence="4 5">
    <name type="scientific">Galemys pyrenaicus</name>
    <name type="common">Iberian desman</name>
    <name type="synonym">Pyrenean desman</name>
    <dbReference type="NCBI Taxonomy" id="202257"/>
    <lineage>
        <taxon>Eukaryota</taxon>
        <taxon>Metazoa</taxon>
        <taxon>Chordata</taxon>
        <taxon>Craniata</taxon>
        <taxon>Vertebrata</taxon>
        <taxon>Euteleostomi</taxon>
        <taxon>Mammalia</taxon>
        <taxon>Eutheria</taxon>
        <taxon>Laurasiatheria</taxon>
        <taxon>Eulipotyphla</taxon>
        <taxon>Talpidae</taxon>
        <taxon>Galemys</taxon>
    </lineage>
</organism>
<dbReference type="AlphaFoldDB" id="A0A8J6ALA0"/>
<keyword evidence="5" id="KW-1185">Reference proteome</keyword>
<keyword evidence="4" id="KW-0687">Ribonucleoprotein</keyword>
<dbReference type="InterPro" id="IPR035979">
    <property type="entry name" value="RBD_domain_sf"/>
</dbReference>
<dbReference type="Proteomes" id="UP000700334">
    <property type="component" value="Unassembled WGS sequence"/>
</dbReference>
<evidence type="ECO:0000256" key="1">
    <source>
        <dbReference type="ARBA" id="ARBA00022884"/>
    </source>
</evidence>